<dbReference type="AlphaFoldDB" id="A0A450SMJ7"/>
<reference evidence="2" key="1">
    <citation type="submission" date="2019-02" db="EMBL/GenBank/DDBJ databases">
        <authorList>
            <person name="Gruber-Vodicka R. H."/>
            <person name="Seah K. B. B."/>
        </authorList>
    </citation>
    <scope>NUCLEOTIDE SEQUENCE</scope>
    <source>
        <strain evidence="1">BECK_BZ163</strain>
        <strain evidence="3">BECK_BZ164</strain>
        <strain evidence="2">BECK_BZ165</strain>
    </source>
</reference>
<evidence type="ECO:0000313" key="1">
    <source>
        <dbReference type="EMBL" id="VFJ52903.1"/>
    </source>
</evidence>
<evidence type="ECO:0000313" key="2">
    <source>
        <dbReference type="EMBL" id="VFJ54956.1"/>
    </source>
</evidence>
<dbReference type="EMBL" id="CAADFL010000120">
    <property type="protein sequence ID" value="VFK09919.1"/>
    <property type="molecule type" value="Genomic_DNA"/>
</dbReference>
<gene>
    <name evidence="1" type="ORF">BECKFM1743A_GA0114220_101075</name>
    <name evidence="3" type="ORF">BECKFM1743B_GA0114221_101205</name>
    <name evidence="2" type="ORF">BECKFM1743C_GA0114222_101485</name>
</gene>
<sequence length="86" mass="10070">MINTKTDENFPYFDDKEREMIEQFEKALDDGVLVSRLTPERKSALQANARYTADLERETQTASLVAPAWKREIRANTRFARTFREA</sequence>
<accession>A0A450SMJ7</accession>
<dbReference type="EMBL" id="CAADFA010000148">
    <property type="protein sequence ID" value="VFJ54956.1"/>
    <property type="molecule type" value="Genomic_DNA"/>
</dbReference>
<organism evidence="2">
    <name type="scientific">Candidatus Kentrum sp. FM</name>
    <dbReference type="NCBI Taxonomy" id="2126340"/>
    <lineage>
        <taxon>Bacteria</taxon>
        <taxon>Pseudomonadati</taxon>
        <taxon>Pseudomonadota</taxon>
        <taxon>Gammaproteobacteria</taxon>
        <taxon>Candidatus Kentrum</taxon>
    </lineage>
</organism>
<protein>
    <submittedName>
        <fullName evidence="2">Uncharacterized protein</fullName>
    </submittedName>
</protein>
<name>A0A450SMJ7_9GAMM</name>
<evidence type="ECO:0000313" key="3">
    <source>
        <dbReference type="EMBL" id="VFK09919.1"/>
    </source>
</evidence>
<proteinExistence type="predicted"/>
<dbReference type="EMBL" id="CAADEZ010000107">
    <property type="protein sequence ID" value="VFJ52903.1"/>
    <property type="molecule type" value="Genomic_DNA"/>
</dbReference>